<keyword evidence="2" id="KW-0472">Membrane</keyword>
<feature type="transmembrane region" description="Helical" evidence="2">
    <location>
        <begin position="287"/>
        <end position="309"/>
    </location>
</feature>
<dbReference type="Proteomes" id="UP001500166">
    <property type="component" value="Unassembled WGS sequence"/>
</dbReference>
<reference evidence="4 5" key="1">
    <citation type="journal article" date="2019" name="Int. J. Syst. Evol. Microbiol.">
        <title>The Global Catalogue of Microorganisms (GCM) 10K type strain sequencing project: providing services to taxonomists for standard genome sequencing and annotation.</title>
        <authorList>
            <consortium name="The Broad Institute Genomics Platform"/>
            <consortium name="The Broad Institute Genome Sequencing Center for Infectious Disease"/>
            <person name="Wu L."/>
            <person name="Ma J."/>
        </authorList>
    </citation>
    <scope>NUCLEOTIDE SEQUENCE [LARGE SCALE GENOMIC DNA]</scope>
    <source>
        <strain evidence="4 5">JCM 15914</strain>
    </source>
</reference>
<feature type="region of interest" description="Disordered" evidence="1">
    <location>
        <begin position="1"/>
        <end position="82"/>
    </location>
</feature>
<name>A0ABN2XET1_9MICC</name>
<gene>
    <name evidence="4" type="ORF">GCM10009824_05750</name>
</gene>
<feature type="transmembrane region" description="Helical" evidence="2">
    <location>
        <begin position="87"/>
        <end position="107"/>
    </location>
</feature>
<accession>A0ABN2XET1</accession>
<feature type="transmembrane region" description="Helical" evidence="2">
    <location>
        <begin position="214"/>
        <end position="234"/>
    </location>
</feature>
<feature type="transmembrane region" description="Helical" evidence="2">
    <location>
        <begin position="119"/>
        <end position="142"/>
    </location>
</feature>
<proteinExistence type="predicted"/>
<feature type="compositionally biased region" description="Low complexity" evidence="1">
    <location>
        <begin position="57"/>
        <end position="73"/>
    </location>
</feature>
<protein>
    <recommendedName>
        <fullName evidence="3">Heparan-alpha-glucosaminide N-acetyltransferase catalytic domain-containing protein</fullName>
    </recommendedName>
</protein>
<evidence type="ECO:0000256" key="2">
    <source>
        <dbReference type="SAM" id="Phobius"/>
    </source>
</evidence>
<dbReference type="EMBL" id="BAAAQA010000003">
    <property type="protein sequence ID" value="GAA2110833.1"/>
    <property type="molecule type" value="Genomic_DNA"/>
</dbReference>
<feature type="transmembrane region" description="Helical" evidence="2">
    <location>
        <begin position="360"/>
        <end position="379"/>
    </location>
</feature>
<evidence type="ECO:0000259" key="3">
    <source>
        <dbReference type="Pfam" id="PF07786"/>
    </source>
</evidence>
<feature type="transmembrane region" description="Helical" evidence="2">
    <location>
        <begin position="187"/>
        <end position="209"/>
    </location>
</feature>
<dbReference type="Pfam" id="PF07786">
    <property type="entry name" value="HGSNAT_cat"/>
    <property type="match status" value="1"/>
</dbReference>
<keyword evidence="2" id="KW-1133">Transmembrane helix</keyword>
<keyword evidence="5" id="KW-1185">Reference proteome</keyword>
<evidence type="ECO:0000313" key="5">
    <source>
        <dbReference type="Proteomes" id="UP001500166"/>
    </source>
</evidence>
<sequence length="469" mass="50230">MKEQLVDEIAEGDLMPGERPRPGQRPPREVWTGGSDNGRGSSTEDEHWSENAPIVTAPPRATAPTPRQAAATRNVASADGRRTKRRIMGVDAARGFALIGMIAVHTLPASQGTTDDPSLAWVLFGGHSAALFAVLAGVSLAFLTGGRNPRKGLEGKRARVGIAVRALLLFAIGLLLNFLDFPAFNILTYYGVMFLLAVPFTMMSVRWLLTSSALFMLLAPVVMQASLDVLPAHVHANADLVNLVSEPGTVFAELFLTGTYPALPWMAFICLGLALGRMPLTRDRIQILLVIFGAVIAAVAKGLSMLMLLRFDVREALVASTPWLTSRDVMVIQNYGPDPELPTTTLSWLLISGPHTNTPFAIAVSAGLAMVALGAFLLICRWIGRFLAPLGAMGSMTLTLYSAHLVFLAFVPISETPVFWLIVQIAVAALVATAWQHAAGSGPLERLVTKTSRAAGHTLVPNKKVGPQH</sequence>
<feature type="domain" description="Heparan-alpha-glucosaminide N-acetyltransferase catalytic" evidence="3">
    <location>
        <begin position="86"/>
        <end position="282"/>
    </location>
</feature>
<dbReference type="InterPro" id="IPR012429">
    <property type="entry name" value="HGSNAT_cat"/>
</dbReference>
<evidence type="ECO:0000313" key="4">
    <source>
        <dbReference type="EMBL" id="GAA2110833.1"/>
    </source>
</evidence>
<feature type="transmembrane region" description="Helical" evidence="2">
    <location>
        <begin position="162"/>
        <end position="181"/>
    </location>
</feature>
<feature type="transmembrane region" description="Helical" evidence="2">
    <location>
        <begin position="386"/>
        <end position="411"/>
    </location>
</feature>
<comment type="caution">
    <text evidence="4">The sequence shown here is derived from an EMBL/GenBank/DDBJ whole genome shotgun (WGS) entry which is preliminary data.</text>
</comment>
<keyword evidence="2" id="KW-0812">Transmembrane</keyword>
<feature type="compositionally biased region" description="Acidic residues" evidence="1">
    <location>
        <begin position="1"/>
        <end position="11"/>
    </location>
</feature>
<evidence type="ECO:0000256" key="1">
    <source>
        <dbReference type="SAM" id="MobiDB-lite"/>
    </source>
</evidence>
<feature type="transmembrane region" description="Helical" evidence="2">
    <location>
        <begin position="254"/>
        <end position="275"/>
    </location>
</feature>
<dbReference type="RefSeq" id="WP_344223551.1">
    <property type="nucleotide sequence ID" value="NZ_BAAAQA010000003.1"/>
</dbReference>
<feature type="transmembrane region" description="Helical" evidence="2">
    <location>
        <begin position="417"/>
        <end position="435"/>
    </location>
</feature>
<organism evidence="4 5">
    <name type="scientific">Kocuria atrinae</name>
    <dbReference type="NCBI Taxonomy" id="592377"/>
    <lineage>
        <taxon>Bacteria</taxon>
        <taxon>Bacillati</taxon>
        <taxon>Actinomycetota</taxon>
        <taxon>Actinomycetes</taxon>
        <taxon>Micrococcales</taxon>
        <taxon>Micrococcaceae</taxon>
        <taxon>Kocuria</taxon>
    </lineage>
</organism>